<evidence type="ECO:0000259" key="3">
    <source>
        <dbReference type="PROSITE" id="PS51918"/>
    </source>
</evidence>
<sequence length="405" mass="45035">MTELAQPLPPLSLYVHLPWCVQKCPYCDFNSHALATSAGAGAKPRLDALVEKQYVEALLADLDFDLQAFPEVAKRPLVSIFFGGGTPSLMSPQGYQAFFAGLKNRLQLTADCEITLEANPGTVEQGKFSGYREAGINRLSMGVQSFADKQLKALGRIHSGQEAVAAVAAARKAGFDNFNLDLMHGLPEQTQSLALADIQQALDLQPTHLSWYQLTLEPNTEFYRRPPKLPEEDTLAAIQDAGSELIQQAGFIHYEVSAFAQKGKQAAHNLNYWRFGDYLGLGAGAHGKLSRFNSSGKLVIERRWKTRQPQAYLSRLIERRDFLAGTEILAAKELPIEFMMNALRLAEGVEAKSYPLRTGLTLADLQPQIQDLKQRDLWTSDENRIACSPLGWRWLNTVLEQFITI</sequence>
<comment type="function">
    <text evidence="2">Probably acts as a heme chaperone, transferring heme to an unknown acceptor. Binds one molecule of heme per monomer, possibly covalently. Binds 1 [4Fe-4S] cluster. The cluster is coordinated with 3 cysteines and an exchangeable S-adenosyl-L-methionine.</text>
</comment>
<keyword evidence="2" id="KW-0408">Iron</keyword>
<dbReference type="NCBIfam" id="TIGR00539">
    <property type="entry name" value="hemN_rel"/>
    <property type="match status" value="1"/>
</dbReference>
<dbReference type="Pfam" id="PF04055">
    <property type="entry name" value="Radical_SAM"/>
    <property type="match status" value="1"/>
</dbReference>
<comment type="subcellular location">
    <subcellularLocation>
        <location evidence="2">Cytoplasm</location>
    </subcellularLocation>
</comment>
<dbReference type="SFLD" id="SFLDF00288">
    <property type="entry name" value="HemN-like__clustered_with_nucl"/>
    <property type="match status" value="1"/>
</dbReference>
<dbReference type="Pfam" id="PF06969">
    <property type="entry name" value="HemN_C"/>
    <property type="match status" value="1"/>
</dbReference>
<dbReference type="Proteomes" id="UP001156682">
    <property type="component" value="Unassembled WGS sequence"/>
</dbReference>
<dbReference type="InterPro" id="IPR034505">
    <property type="entry name" value="Coproporphyrinogen-III_oxidase"/>
</dbReference>
<name>A0ABQ5ZVS4_9GAMM</name>
<accession>A0ABQ5ZVS4</accession>
<comment type="caution">
    <text evidence="4">The sequence shown here is derived from an EMBL/GenBank/DDBJ whole genome shotgun (WGS) entry which is preliminary data.</text>
</comment>
<gene>
    <name evidence="4" type="ORF">GCM10007878_09620</name>
</gene>
<dbReference type="RefSeq" id="WP_027849870.1">
    <property type="nucleotide sequence ID" value="NZ_BSOR01000016.1"/>
</dbReference>
<dbReference type="InterPro" id="IPR010723">
    <property type="entry name" value="HemN_C"/>
</dbReference>
<dbReference type="SUPFAM" id="SSF102114">
    <property type="entry name" value="Radical SAM enzymes"/>
    <property type="match status" value="1"/>
</dbReference>
<evidence type="ECO:0000256" key="1">
    <source>
        <dbReference type="ARBA" id="ARBA00006100"/>
    </source>
</evidence>
<keyword evidence="2" id="KW-0004">4Fe-4S</keyword>
<organism evidence="4 5">
    <name type="scientific">Marinospirillum insulare</name>
    <dbReference type="NCBI Taxonomy" id="217169"/>
    <lineage>
        <taxon>Bacteria</taxon>
        <taxon>Pseudomonadati</taxon>
        <taxon>Pseudomonadota</taxon>
        <taxon>Gammaproteobacteria</taxon>
        <taxon>Oceanospirillales</taxon>
        <taxon>Oceanospirillaceae</taxon>
        <taxon>Marinospirillum</taxon>
    </lineage>
</organism>
<dbReference type="CDD" id="cd01335">
    <property type="entry name" value="Radical_SAM"/>
    <property type="match status" value="1"/>
</dbReference>
<dbReference type="InterPro" id="IPR007197">
    <property type="entry name" value="rSAM"/>
</dbReference>
<dbReference type="SFLD" id="SFLDF00562">
    <property type="entry name" value="HemN-like__clustered_with_heat"/>
    <property type="match status" value="1"/>
</dbReference>
<keyword evidence="5" id="KW-1185">Reference proteome</keyword>
<dbReference type="PROSITE" id="PS51918">
    <property type="entry name" value="RADICAL_SAM"/>
    <property type="match status" value="1"/>
</dbReference>
<dbReference type="InterPro" id="IPR058240">
    <property type="entry name" value="rSAM_sf"/>
</dbReference>
<dbReference type="Gene3D" id="3.30.750.200">
    <property type="match status" value="1"/>
</dbReference>
<dbReference type="SFLD" id="SFLDG01065">
    <property type="entry name" value="anaerobic_coproporphyrinogen-I"/>
    <property type="match status" value="1"/>
</dbReference>
<dbReference type="InterPro" id="IPR004559">
    <property type="entry name" value="HemW-like"/>
</dbReference>
<proteinExistence type="inferred from homology"/>
<evidence type="ECO:0000256" key="2">
    <source>
        <dbReference type="RuleBase" id="RU364116"/>
    </source>
</evidence>
<evidence type="ECO:0000313" key="4">
    <source>
        <dbReference type="EMBL" id="GLR63527.1"/>
    </source>
</evidence>
<feature type="domain" description="Radical SAM core" evidence="3">
    <location>
        <begin position="5"/>
        <end position="255"/>
    </location>
</feature>
<keyword evidence="2" id="KW-0949">S-adenosyl-L-methionine</keyword>
<keyword evidence="2" id="KW-0349">Heme</keyword>
<dbReference type="PANTHER" id="PTHR13932">
    <property type="entry name" value="COPROPORPHYRINIGEN III OXIDASE"/>
    <property type="match status" value="1"/>
</dbReference>
<keyword evidence="2" id="KW-0479">Metal-binding</keyword>
<dbReference type="EMBL" id="BSOR01000016">
    <property type="protein sequence ID" value="GLR63527.1"/>
    <property type="molecule type" value="Genomic_DNA"/>
</dbReference>
<reference evidence="5" key="1">
    <citation type="journal article" date="2019" name="Int. J. Syst. Evol. Microbiol.">
        <title>The Global Catalogue of Microorganisms (GCM) 10K type strain sequencing project: providing services to taxonomists for standard genome sequencing and annotation.</title>
        <authorList>
            <consortium name="The Broad Institute Genomics Platform"/>
            <consortium name="The Broad Institute Genome Sequencing Center for Infectious Disease"/>
            <person name="Wu L."/>
            <person name="Ma J."/>
        </authorList>
    </citation>
    <scope>NUCLEOTIDE SEQUENCE [LARGE SCALE GENOMIC DNA]</scope>
    <source>
        <strain evidence="5">NBRC 100033</strain>
    </source>
</reference>
<evidence type="ECO:0000313" key="5">
    <source>
        <dbReference type="Proteomes" id="UP001156682"/>
    </source>
</evidence>
<dbReference type="SMART" id="SM00729">
    <property type="entry name" value="Elp3"/>
    <property type="match status" value="1"/>
</dbReference>
<comment type="similarity">
    <text evidence="1">Belongs to the anaerobic coproporphyrinogen-III oxidase family. HemW subfamily.</text>
</comment>
<dbReference type="InterPro" id="IPR006638">
    <property type="entry name" value="Elp3/MiaA/NifB-like_rSAM"/>
</dbReference>
<protein>
    <recommendedName>
        <fullName evidence="2">Heme chaperone HemW</fullName>
    </recommendedName>
</protein>
<keyword evidence="2" id="KW-0411">Iron-sulfur</keyword>
<keyword evidence="2" id="KW-0143">Chaperone</keyword>
<dbReference type="SFLD" id="SFLDS00029">
    <property type="entry name" value="Radical_SAM"/>
    <property type="match status" value="1"/>
</dbReference>
<keyword evidence="2" id="KW-0963">Cytoplasm</keyword>
<dbReference type="PANTHER" id="PTHR13932:SF5">
    <property type="entry name" value="RADICAL S-ADENOSYL METHIONINE DOMAIN-CONTAINING PROTEIN 1, MITOCHONDRIAL"/>
    <property type="match status" value="1"/>
</dbReference>